<gene>
    <name evidence="1" type="ORF">J3R30DRAFT_3680181</name>
</gene>
<protein>
    <submittedName>
        <fullName evidence="1">Uncharacterized protein</fullName>
    </submittedName>
</protein>
<dbReference type="AlphaFoldDB" id="A0A9W9DUI7"/>
<evidence type="ECO:0000313" key="2">
    <source>
        <dbReference type="Proteomes" id="UP001150266"/>
    </source>
</evidence>
<proteinExistence type="predicted"/>
<reference evidence="1" key="1">
    <citation type="submission" date="2022-08" db="EMBL/GenBank/DDBJ databases">
        <title>A Global Phylogenomic Analysis of the Shiitake Genus Lentinula.</title>
        <authorList>
            <consortium name="DOE Joint Genome Institute"/>
            <person name="Sierra-Patev S."/>
            <person name="Min B."/>
            <person name="Naranjo-Ortiz M."/>
            <person name="Looney B."/>
            <person name="Konkel Z."/>
            <person name="Slot J.C."/>
            <person name="Sakamoto Y."/>
            <person name="Steenwyk J.L."/>
            <person name="Rokas A."/>
            <person name="Carro J."/>
            <person name="Camarero S."/>
            <person name="Ferreira P."/>
            <person name="Molpeceres G."/>
            <person name="Ruiz-Duenas F.J."/>
            <person name="Serrano A."/>
            <person name="Henrissat B."/>
            <person name="Drula E."/>
            <person name="Hughes K.W."/>
            <person name="Mata J.L."/>
            <person name="Ishikawa N.K."/>
            <person name="Vargas-Isla R."/>
            <person name="Ushijima S."/>
            <person name="Smith C.A."/>
            <person name="Ahrendt S."/>
            <person name="Andreopoulos W."/>
            <person name="He G."/>
            <person name="Labutti K."/>
            <person name="Lipzen A."/>
            <person name="Ng V."/>
            <person name="Riley R."/>
            <person name="Sandor L."/>
            <person name="Barry K."/>
            <person name="Martinez A.T."/>
            <person name="Xiao Y."/>
            <person name="Gibbons J.G."/>
            <person name="Terashima K."/>
            <person name="Grigoriev I.V."/>
            <person name="Hibbett D.S."/>
        </authorList>
    </citation>
    <scope>NUCLEOTIDE SEQUENCE</scope>
    <source>
        <strain evidence="1">JLM2183</strain>
    </source>
</reference>
<dbReference type="Proteomes" id="UP001150266">
    <property type="component" value="Unassembled WGS sequence"/>
</dbReference>
<dbReference type="EMBL" id="JAOTPV010000003">
    <property type="protein sequence ID" value="KAJ4485584.1"/>
    <property type="molecule type" value="Genomic_DNA"/>
</dbReference>
<name>A0A9W9DUI7_9AGAR</name>
<comment type="caution">
    <text evidence="1">The sequence shown here is derived from an EMBL/GenBank/DDBJ whole genome shotgun (WGS) entry which is preliminary data.</text>
</comment>
<keyword evidence="2" id="KW-1185">Reference proteome</keyword>
<sequence>MFAQTSSFLSLRNELPESNGRWENAPILQAANVAREMANFVLDNDDEILVHCDTM</sequence>
<accession>A0A9W9DUI7</accession>
<evidence type="ECO:0000313" key="1">
    <source>
        <dbReference type="EMBL" id="KAJ4485584.1"/>
    </source>
</evidence>
<feature type="non-terminal residue" evidence="1">
    <location>
        <position position="55"/>
    </location>
</feature>
<organism evidence="1 2">
    <name type="scientific">Lentinula aciculospora</name>
    <dbReference type="NCBI Taxonomy" id="153920"/>
    <lineage>
        <taxon>Eukaryota</taxon>
        <taxon>Fungi</taxon>
        <taxon>Dikarya</taxon>
        <taxon>Basidiomycota</taxon>
        <taxon>Agaricomycotina</taxon>
        <taxon>Agaricomycetes</taxon>
        <taxon>Agaricomycetidae</taxon>
        <taxon>Agaricales</taxon>
        <taxon>Marasmiineae</taxon>
        <taxon>Omphalotaceae</taxon>
        <taxon>Lentinula</taxon>
    </lineage>
</organism>